<dbReference type="EMBL" id="JAUEPS010000059">
    <property type="protein sequence ID" value="KAK0443367.1"/>
    <property type="molecule type" value="Genomic_DNA"/>
</dbReference>
<gene>
    <name evidence="1" type="ORF">EV420DRAFT_1485016</name>
</gene>
<sequence>MAEMGHDFVDWFRERRARSPLIRSVSVVEALGIRDKKLLRYGLRGGIGVFAAAVSDELEDERISRIDLGSKDCSFLKVSWTMERRTMSATRKATGKNTWAGLTSLTTGIADRWYRCFPQTNLFSFYIVLSVISAQYSVKIDCIHRPPSSVSHVSGLLAKAAEEQSDMFLPIMFGCYDLRKKFLLKQNLKGLCRRSDFRQQVFWNNSSAVKWFMGKSSQIRRTSRTSSTAWTAMKIFKATDEGICAFDGEGILA</sequence>
<protein>
    <submittedName>
        <fullName evidence="1">Uncharacterized protein</fullName>
    </submittedName>
</protein>
<dbReference type="AlphaFoldDB" id="A0AA39JJJ2"/>
<organism evidence="1 2">
    <name type="scientific">Armillaria tabescens</name>
    <name type="common">Ringless honey mushroom</name>
    <name type="synonym">Agaricus tabescens</name>
    <dbReference type="NCBI Taxonomy" id="1929756"/>
    <lineage>
        <taxon>Eukaryota</taxon>
        <taxon>Fungi</taxon>
        <taxon>Dikarya</taxon>
        <taxon>Basidiomycota</taxon>
        <taxon>Agaricomycotina</taxon>
        <taxon>Agaricomycetes</taxon>
        <taxon>Agaricomycetidae</taxon>
        <taxon>Agaricales</taxon>
        <taxon>Marasmiineae</taxon>
        <taxon>Physalacriaceae</taxon>
        <taxon>Desarmillaria</taxon>
    </lineage>
</organism>
<comment type="caution">
    <text evidence="1">The sequence shown here is derived from an EMBL/GenBank/DDBJ whole genome shotgun (WGS) entry which is preliminary data.</text>
</comment>
<evidence type="ECO:0000313" key="1">
    <source>
        <dbReference type="EMBL" id="KAK0443367.1"/>
    </source>
</evidence>
<dbReference type="RefSeq" id="XP_060324686.1">
    <property type="nucleotide sequence ID" value="XM_060470153.1"/>
</dbReference>
<dbReference type="Proteomes" id="UP001175211">
    <property type="component" value="Unassembled WGS sequence"/>
</dbReference>
<reference evidence="1" key="1">
    <citation type="submission" date="2023-06" db="EMBL/GenBank/DDBJ databases">
        <authorList>
            <consortium name="Lawrence Berkeley National Laboratory"/>
            <person name="Ahrendt S."/>
            <person name="Sahu N."/>
            <person name="Indic B."/>
            <person name="Wong-Bajracharya J."/>
            <person name="Merenyi Z."/>
            <person name="Ke H.-M."/>
            <person name="Monk M."/>
            <person name="Kocsube S."/>
            <person name="Drula E."/>
            <person name="Lipzen A."/>
            <person name="Balint B."/>
            <person name="Henrissat B."/>
            <person name="Andreopoulos B."/>
            <person name="Martin F.M."/>
            <person name="Harder C.B."/>
            <person name="Rigling D."/>
            <person name="Ford K.L."/>
            <person name="Foster G.D."/>
            <person name="Pangilinan J."/>
            <person name="Papanicolaou A."/>
            <person name="Barry K."/>
            <person name="LaButti K."/>
            <person name="Viragh M."/>
            <person name="Koriabine M."/>
            <person name="Yan M."/>
            <person name="Riley R."/>
            <person name="Champramary S."/>
            <person name="Plett K.L."/>
            <person name="Tsai I.J."/>
            <person name="Slot J."/>
            <person name="Sipos G."/>
            <person name="Plett J."/>
            <person name="Nagy L.G."/>
            <person name="Grigoriev I.V."/>
        </authorList>
    </citation>
    <scope>NUCLEOTIDE SEQUENCE</scope>
    <source>
        <strain evidence="1">CCBAS 213</strain>
    </source>
</reference>
<name>A0AA39JJJ2_ARMTA</name>
<keyword evidence="2" id="KW-1185">Reference proteome</keyword>
<evidence type="ECO:0000313" key="2">
    <source>
        <dbReference type="Proteomes" id="UP001175211"/>
    </source>
</evidence>
<accession>A0AA39JJJ2</accession>
<proteinExistence type="predicted"/>
<dbReference type="GeneID" id="85353701"/>